<feature type="region of interest" description="Disordered" evidence="2">
    <location>
        <begin position="378"/>
        <end position="466"/>
    </location>
</feature>
<dbReference type="STRING" id="6239.F45C12.3.1"/>
<name>O16747_CAEEL</name>
<dbReference type="InterPro" id="IPR009057">
    <property type="entry name" value="Homeodomain-like_sf"/>
</dbReference>
<dbReference type="InParanoid" id="O16747"/>
<evidence type="ECO:0000313" key="4">
    <source>
        <dbReference type="EMBL" id="CCD71252.2"/>
    </source>
</evidence>
<evidence type="ECO:0000256" key="2">
    <source>
        <dbReference type="SAM" id="MobiDB-lite"/>
    </source>
</evidence>
<evidence type="ECO:0000313" key="5">
    <source>
        <dbReference type="Proteomes" id="UP000001940"/>
    </source>
</evidence>
<proteinExistence type="predicted"/>
<keyword evidence="5" id="KW-1185">Reference proteome</keyword>
<dbReference type="KEGG" id="cel:CELE_F45C12.3"/>
<dbReference type="InterPro" id="IPR001356">
    <property type="entry name" value="HD"/>
</dbReference>
<dbReference type="CDD" id="cd00086">
    <property type="entry name" value="homeodomain"/>
    <property type="match status" value="1"/>
</dbReference>
<feature type="compositionally biased region" description="Basic and acidic residues" evidence="2">
    <location>
        <begin position="385"/>
        <end position="411"/>
    </location>
</feature>
<organism evidence="4 5">
    <name type="scientific">Caenorhabditis elegans</name>
    <dbReference type="NCBI Taxonomy" id="6239"/>
    <lineage>
        <taxon>Eukaryota</taxon>
        <taxon>Metazoa</taxon>
        <taxon>Ecdysozoa</taxon>
        <taxon>Nematoda</taxon>
        <taxon>Chromadorea</taxon>
        <taxon>Rhabditida</taxon>
        <taxon>Rhabditina</taxon>
        <taxon>Rhabditomorpha</taxon>
        <taxon>Rhabditoidea</taxon>
        <taxon>Rhabditidae</taxon>
        <taxon>Peloderinae</taxon>
        <taxon>Caenorhabditis</taxon>
    </lineage>
</organism>
<dbReference type="CTD" id="185767"/>
<protein>
    <submittedName>
        <fullName evidence="4">Homeobox domain-containing protein</fullName>
    </submittedName>
</protein>
<sequence length="466" mass="54895">MSDPLEVDSNTTQNVSAARDGSVLEVQFSTKYNIIDVGVTSDFPQTAEQEARQEEARALARLMFRPATEVGESDRAVNIVRAMDEKELRQDAATLKKQKTRQYMREYYLRHRGPPGQRNSRWPQEVNDLLAEEYKKNKTPISMDFDRLSIETGKTQRQIKQWFWRHKAKQSTTNYQQRVTAEPYAVRKSEELEKPDELEEIKDPREPEKPKPERLMGPEPSKDMIKLEEPVLFSELERNKELEKPGELEDQNEEVNGPEKPVELEEAEILEKPNEPMESETLERHQQLEKNEEPREYEEDKKLKEPGEHEETEKLEKPNKLENSKKFMELETQDDNEKFEETKEIKTPMEPVKLEETEKLEKPSELKEFNELAQLNELKVLSQPKRSEKPEKPNEYERSKNLDDGSIKLEEHEDLEEDKELKEFVNPGKFNRPSELELEKLGKPEEPKVDLEENEEQLELEEPKKK</sequence>
<dbReference type="Bgee" id="WBGene00018434">
    <property type="expression patterns" value="Expressed in material anatomical entity and 2 other cell types or tissues"/>
</dbReference>
<dbReference type="UCSC" id="F45C12.3">
    <property type="organism name" value="c. elegans"/>
</dbReference>
<dbReference type="RefSeq" id="NP_001309506.1">
    <property type="nucleotide sequence ID" value="NM_001322716.3"/>
</dbReference>
<keyword evidence="4" id="KW-0238">DNA-binding</keyword>
<dbReference type="HOGENOM" id="CLU_581707_0_0_1"/>
<dbReference type="GeneID" id="185767"/>
<dbReference type="AlphaFoldDB" id="O16747"/>
<keyword evidence="4" id="KW-0371">Homeobox</keyword>
<dbReference type="GO" id="GO:0005634">
    <property type="term" value="C:nucleus"/>
    <property type="evidence" value="ECO:0007669"/>
    <property type="project" value="UniProtKB-SubCell"/>
</dbReference>
<dbReference type="WormBase" id="F45C12.3">
    <property type="protein sequence ID" value="CE51511"/>
    <property type="gene ID" value="WBGene00018434"/>
    <property type="gene designation" value="ceh-81"/>
</dbReference>
<dbReference type="Proteomes" id="UP000001940">
    <property type="component" value="Chromosome II"/>
</dbReference>
<dbReference type="SMART" id="SM00389">
    <property type="entry name" value="HOX"/>
    <property type="match status" value="1"/>
</dbReference>
<feature type="compositionally biased region" description="Basic and acidic residues" evidence="2">
    <location>
        <begin position="432"/>
        <end position="451"/>
    </location>
</feature>
<dbReference type="SMR" id="O16747"/>
<evidence type="ECO:0000256" key="1">
    <source>
        <dbReference type="ARBA" id="ARBA00004123"/>
    </source>
</evidence>
<evidence type="ECO:0000259" key="3">
    <source>
        <dbReference type="SMART" id="SM00389"/>
    </source>
</evidence>
<feature type="domain" description="Homeobox" evidence="3">
    <location>
        <begin position="114"/>
        <end position="177"/>
    </location>
</feature>
<dbReference type="SUPFAM" id="SSF46689">
    <property type="entry name" value="Homeodomain-like"/>
    <property type="match status" value="1"/>
</dbReference>
<dbReference type="PIR" id="T32107">
    <property type="entry name" value="T32107"/>
</dbReference>
<dbReference type="GO" id="GO:0003677">
    <property type="term" value="F:DNA binding"/>
    <property type="evidence" value="ECO:0007669"/>
    <property type="project" value="UniProtKB-KW"/>
</dbReference>
<evidence type="ECO:0000313" key="6">
    <source>
        <dbReference type="WormBase" id="F45C12.3"/>
    </source>
</evidence>
<dbReference type="AGR" id="WB:WBGene00018434"/>
<feature type="compositionally biased region" description="Basic and acidic residues" evidence="2">
    <location>
        <begin position="201"/>
        <end position="247"/>
    </location>
</feature>
<accession>O16747</accession>
<feature type="region of interest" description="Disordered" evidence="2">
    <location>
        <begin position="186"/>
        <end position="366"/>
    </location>
</feature>
<dbReference type="Gene3D" id="1.10.10.60">
    <property type="entry name" value="Homeodomain-like"/>
    <property type="match status" value="1"/>
</dbReference>
<comment type="subcellular location">
    <subcellularLocation>
        <location evidence="1">Nucleus</location>
    </subcellularLocation>
</comment>
<dbReference type="EMBL" id="BX284602">
    <property type="protein sequence ID" value="CCD71252.2"/>
    <property type="molecule type" value="Genomic_DNA"/>
</dbReference>
<reference evidence="4 5" key="1">
    <citation type="journal article" date="1998" name="Science">
        <title>Genome sequence of the nematode C. elegans: a platform for investigating biology.</title>
        <authorList>
            <consortium name="The C. elegans sequencing consortium"/>
            <person name="Sulson J.E."/>
            <person name="Waterston R."/>
        </authorList>
    </citation>
    <scope>NUCLEOTIDE SEQUENCE [LARGE SCALE GENOMIC DNA]</scope>
    <source>
        <strain evidence="4 5">Bristol N2</strain>
    </source>
</reference>
<gene>
    <name evidence="4 6" type="primary">ceh-81</name>
    <name evidence="4" type="ORF">CELE_F45C12.3</name>
    <name evidence="6" type="ORF">F45C12.3</name>
</gene>
<feature type="compositionally biased region" description="Basic and acidic residues" evidence="2">
    <location>
        <begin position="269"/>
        <end position="366"/>
    </location>
</feature>
<dbReference type="PaxDb" id="6239-F45C12.3"/>